<sequence length="90" mass="10624">MATVKGFVTQDIKNSGKGKKLNSRTMPTIPSMISGEEFWNVLKRKIEEKNQENKNKLVKEMDKEEKKRKAEEVKEQRRVLKEQERTNKMS</sequence>
<feature type="region of interest" description="Disordered" evidence="1">
    <location>
        <begin position="1"/>
        <end position="28"/>
    </location>
</feature>
<accession>A0AAD8BHJ0</accession>
<evidence type="ECO:0000256" key="1">
    <source>
        <dbReference type="SAM" id="MobiDB-lite"/>
    </source>
</evidence>
<organism evidence="2 3">
    <name type="scientific">Biomphalaria pfeifferi</name>
    <name type="common">Bloodfluke planorb</name>
    <name type="synonym">Freshwater snail</name>
    <dbReference type="NCBI Taxonomy" id="112525"/>
    <lineage>
        <taxon>Eukaryota</taxon>
        <taxon>Metazoa</taxon>
        <taxon>Spiralia</taxon>
        <taxon>Lophotrochozoa</taxon>
        <taxon>Mollusca</taxon>
        <taxon>Gastropoda</taxon>
        <taxon>Heterobranchia</taxon>
        <taxon>Euthyneura</taxon>
        <taxon>Panpulmonata</taxon>
        <taxon>Hygrophila</taxon>
        <taxon>Lymnaeoidea</taxon>
        <taxon>Planorbidae</taxon>
        <taxon>Biomphalaria</taxon>
    </lineage>
</organism>
<feature type="region of interest" description="Disordered" evidence="1">
    <location>
        <begin position="52"/>
        <end position="90"/>
    </location>
</feature>
<reference evidence="2" key="2">
    <citation type="submission" date="2023-04" db="EMBL/GenBank/DDBJ databases">
        <authorList>
            <person name="Bu L."/>
            <person name="Lu L."/>
            <person name="Laidemitt M.R."/>
            <person name="Zhang S.M."/>
            <person name="Mutuku M."/>
            <person name="Mkoji G."/>
            <person name="Steinauer M."/>
            <person name="Loker E.S."/>
        </authorList>
    </citation>
    <scope>NUCLEOTIDE SEQUENCE</scope>
    <source>
        <strain evidence="2">KasaAsao</strain>
        <tissue evidence="2">Whole Snail</tissue>
    </source>
</reference>
<keyword evidence="3" id="KW-1185">Reference proteome</keyword>
<dbReference type="AlphaFoldDB" id="A0AAD8BHJ0"/>
<protein>
    <submittedName>
        <fullName evidence="2">Uncharacterized protein</fullName>
    </submittedName>
</protein>
<reference evidence="2" key="1">
    <citation type="journal article" date="2023" name="PLoS Negl. Trop. Dis.">
        <title>A genome sequence for Biomphalaria pfeifferi, the major vector snail for the human-infecting parasite Schistosoma mansoni.</title>
        <authorList>
            <person name="Bu L."/>
            <person name="Lu L."/>
            <person name="Laidemitt M.R."/>
            <person name="Zhang S.M."/>
            <person name="Mutuku M."/>
            <person name="Mkoji G."/>
            <person name="Steinauer M."/>
            <person name="Loker E.S."/>
        </authorList>
    </citation>
    <scope>NUCLEOTIDE SEQUENCE</scope>
    <source>
        <strain evidence="2">KasaAsao</strain>
    </source>
</reference>
<dbReference type="Proteomes" id="UP001233172">
    <property type="component" value="Unassembled WGS sequence"/>
</dbReference>
<dbReference type="EMBL" id="JASAOG010000075">
    <property type="protein sequence ID" value="KAK0054701.1"/>
    <property type="molecule type" value="Genomic_DNA"/>
</dbReference>
<proteinExistence type="predicted"/>
<gene>
    <name evidence="2" type="ORF">Bpfe_015798</name>
</gene>
<evidence type="ECO:0000313" key="3">
    <source>
        <dbReference type="Proteomes" id="UP001233172"/>
    </source>
</evidence>
<evidence type="ECO:0000313" key="2">
    <source>
        <dbReference type="EMBL" id="KAK0054701.1"/>
    </source>
</evidence>
<comment type="caution">
    <text evidence="2">The sequence shown here is derived from an EMBL/GenBank/DDBJ whole genome shotgun (WGS) entry which is preliminary data.</text>
</comment>
<name>A0AAD8BHJ0_BIOPF</name>